<reference evidence="3 4" key="1">
    <citation type="submission" date="2014-12" db="EMBL/GenBank/DDBJ databases">
        <title>Denitrispirillum autotrophicum gen. nov., sp. nov., Denitrifying, Facultatively Autotrophic Bacteria Isolated from Rice Paddy Soil.</title>
        <authorList>
            <person name="Ishii S."/>
            <person name="Ashida N."/>
            <person name="Ohno H."/>
            <person name="Otsuka S."/>
            <person name="Yokota A."/>
            <person name="Senoo K."/>
        </authorList>
    </citation>
    <scope>NUCLEOTIDE SEQUENCE [LARGE SCALE GENOMIC DNA]</scope>
    <source>
        <strain evidence="3 4">TSA66</strain>
    </source>
</reference>
<protein>
    <recommendedName>
        <fullName evidence="2">Isochorismatase-like domain-containing protein</fullName>
    </recommendedName>
</protein>
<dbReference type="InterPro" id="IPR036380">
    <property type="entry name" value="Isochorismatase-like_sf"/>
</dbReference>
<feature type="domain" description="Isochorismatase-like" evidence="2">
    <location>
        <begin position="17"/>
        <end position="199"/>
    </location>
</feature>
<comment type="caution">
    <text evidence="3">The sequence shown here is derived from an EMBL/GenBank/DDBJ whole genome shotgun (WGS) entry which is preliminary data.</text>
</comment>
<dbReference type="EMBL" id="JWJG01000027">
    <property type="protein sequence ID" value="KIF83993.1"/>
    <property type="molecule type" value="Genomic_DNA"/>
</dbReference>
<dbReference type="PANTHER" id="PTHR43540:SF16">
    <property type="entry name" value="ISOCHORISMATASE-LIKE DOMAIN-CONTAINING PROTEIN"/>
    <property type="match status" value="1"/>
</dbReference>
<dbReference type="STRING" id="709839.TSA66_01285"/>
<accession>A0A0C1YAH5</accession>
<evidence type="ECO:0000256" key="1">
    <source>
        <dbReference type="ARBA" id="ARBA00022801"/>
    </source>
</evidence>
<keyword evidence="1" id="KW-0378">Hydrolase</keyword>
<keyword evidence="4" id="KW-1185">Reference proteome</keyword>
<evidence type="ECO:0000259" key="2">
    <source>
        <dbReference type="Pfam" id="PF00857"/>
    </source>
</evidence>
<proteinExistence type="predicted"/>
<gene>
    <name evidence="3" type="ORF">TSA66_01285</name>
</gene>
<dbReference type="Gene3D" id="3.40.50.850">
    <property type="entry name" value="Isochorismatase-like"/>
    <property type="match status" value="1"/>
</dbReference>
<dbReference type="RefSeq" id="WP_040038693.1">
    <property type="nucleotide sequence ID" value="NZ_JWJG01000027.1"/>
</dbReference>
<evidence type="ECO:0000313" key="3">
    <source>
        <dbReference type="EMBL" id="KIF83993.1"/>
    </source>
</evidence>
<dbReference type="CDD" id="cd00431">
    <property type="entry name" value="cysteine_hydrolases"/>
    <property type="match status" value="1"/>
</dbReference>
<dbReference type="Pfam" id="PF00857">
    <property type="entry name" value="Isochorismatase"/>
    <property type="match status" value="1"/>
</dbReference>
<feature type="non-terminal residue" evidence="3">
    <location>
        <position position="200"/>
    </location>
</feature>
<sequence>MVASTSDSRRPDPTGRSALLMIEFVNEWLNAAGKLRFLMAHNESAFAASVEAGKRALQCARAAGIDVIHATLKLSSDYRELGQAHFGLRGAIPKANTWTSNETGWQFHKDFTPQANEFVVEGRTGASAFASSNLDVFLRNQGISRLYLAGYATHVCIESTMRHAHDIGYEPVIIEDATAAFTEAQQRHVIEHTVHHFGWS</sequence>
<organism evidence="3 4">
    <name type="scientific">Noviherbaspirillum autotrophicum</name>
    <dbReference type="NCBI Taxonomy" id="709839"/>
    <lineage>
        <taxon>Bacteria</taxon>
        <taxon>Pseudomonadati</taxon>
        <taxon>Pseudomonadota</taxon>
        <taxon>Betaproteobacteria</taxon>
        <taxon>Burkholderiales</taxon>
        <taxon>Oxalobacteraceae</taxon>
        <taxon>Noviherbaspirillum</taxon>
    </lineage>
</organism>
<dbReference type="AlphaFoldDB" id="A0A0C1YAH5"/>
<dbReference type="OrthoDB" id="9781985at2"/>
<dbReference type="Proteomes" id="UP000031572">
    <property type="component" value="Unassembled WGS sequence"/>
</dbReference>
<dbReference type="PANTHER" id="PTHR43540">
    <property type="entry name" value="PEROXYUREIDOACRYLATE/UREIDOACRYLATE AMIDOHYDROLASE-RELATED"/>
    <property type="match status" value="1"/>
</dbReference>
<evidence type="ECO:0000313" key="4">
    <source>
        <dbReference type="Proteomes" id="UP000031572"/>
    </source>
</evidence>
<name>A0A0C1YAH5_9BURK</name>
<dbReference type="InterPro" id="IPR000868">
    <property type="entry name" value="Isochorismatase-like_dom"/>
</dbReference>
<dbReference type="SUPFAM" id="SSF52499">
    <property type="entry name" value="Isochorismatase-like hydrolases"/>
    <property type="match status" value="1"/>
</dbReference>
<dbReference type="GO" id="GO:0016787">
    <property type="term" value="F:hydrolase activity"/>
    <property type="evidence" value="ECO:0007669"/>
    <property type="project" value="UniProtKB-KW"/>
</dbReference>
<dbReference type="InterPro" id="IPR050272">
    <property type="entry name" value="Isochorismatase-like_hydrls"/>
</dbReference>